<dbReference type="RefSeq" id="WP_053342090.1">
    <property type="nucleotide sequence ID" value="NZ_LFPD01000034.1"/>
</dbReference>
<accession>A0A846JQC7</accession>
<reference evidence="1 2" key="1">
    <citation type="submission" date="2019-04" db="EMBL/GenBank/DDBJ databases">
        <title>Genome sequencing of Clostridium botulinum Groups I-IV and Clostridium butyricum.</title>
        <authorList>
            <person name="Brunt J."/>
            <person name="Van Vliet A.H.M."/>
            <person name="Stringer S.C."/>
            <person name="Carter A.T."/>
            <person name="Peck M.W."/>
        </authorList>
    </citation>
    <scope>NUCLEOTIDE SEQUENCE [LARGE SCALE GENOMIC DNA]</scope>
    <source>
        <strain evidence="1 2">CB-K-33E</strain>
    </source>
</reference>
<dbReference type="AlphaFoldDB" id="A0A846JQC7"/>
<dbReference type="Proteomes" id="UP000473681">
    <property type="component" value="Unassembled WGS sequence"/>
</dbReference>
<name>A0A846JQC7_CLOBO</name>
<proteinExistence type="predicted"/>
<evidence type="ECO:0008006" key="3">
    <source>
        <dbReference type="Google" id="ProtNLM"/>
    </source>
</evidence>
<gene>
    <name evidence="1" type="ORF">FDB51_07885</name>
</gene>
<protein>
    <recommendedName>
        <fullName evidence="3">Phage protein</fullName>
    </recommendedName>
</protein>
<organism evidence="1 2">
    <name type="scientific">Clostridium botulinum</name>
    <dbReference type="NCBI Taxonomy" id="1491"/>
    <lineage>
        <taxon>Bacteria</taxon>
        <taxon>Bacillati</taxon>
        <taxon>Bacillota</taxon>
        <taxon>Clostridia</taxon>
        <taxon>Eubacteriales</taxon>
        <taxon>Clostridiaceae</taxon>
        <taxon>Clostridium</taxon>
    </lineage>
</organism>
<sequence>MEIPNKIRVGSFDYDVELTDETLVLNASQCLGIIDCDKLKIKVAKNIQSKQKQEQTFLHEVVHAIVKEYKVDFTEDEETIVDKVSYGLHQVIRDNLPSTIKIGDISITDGVNIDELGEKVAEKIKSSIESLKR</sequence>
<dbReference type="EMBL" id="SWVK01000009">
    <property type="protein sequence ID" value="NFN35049.1"/>
    <property type="molecule type" value="Genomic_DNA"/>
</dbReference>
<evidence type="ECO:0000313" key="2">
    <source>
        <dbReference type="Proteomes" id="UP000473681"/>
    </source>
</evidence>
<evidence type="ECO:0000313" key="1">
    <source>
        <dbReference type="EMBL" id="NFN35049.1"/>
    </source>
</evidence>
<dbReference type="OrthoDB" id="1757733at2"/>
<comment type="caution">
    <text evidence="1">The sequence shown here is derived from an EMBL/GenBank/DDBJ whole genome shotgun (WGS) entry which is preliminary data.</text>
</comment>